<dbReference type="SUPFAM" id="SSF111369">
    <property type="entry name" value="HlyD-like secretion proteins"/>
    <property type="match status" value="1"/>
</dbReference>
<evidence type="ECO:0000259" key="5">
    <source>
        <dbReference type="Pfam" id="PF25989"/>
    </source>
</evidence>
<dbReference type="PANTHER" id="PTHR30469:SF37">
    <property type="entry name" value="RAGD PROTEIN"/>
    <property type="match status" value="1"/>
</dbReference>
<evidence type="ECO:0000313" key="7">
    <source>
        <dbReference type="Proteomes" id="UP000559626"/>
    </source>
</evidence>
<organism evidence="6 7">
    <name type="scientific">Hymenobacter polaris</name>
    <dbReference type="NCBI Taxonomy" id="2682546"/>
    <lineage>
        <taxon>Bacteria</taxon>
        <taxon>Pseudomonadati</taxon>
        <taxon>Bacteroidota</taxon>
        <taxon>Cytophagia</taxon>
        <taxon>Cytophagales</taxon>
        <taxon>Hymenobacteraceae</taxon>
        <taxon>Hymenobacter</taxon>
    </lineage>
</organism>
<evidence type="ECO:0000259" key="4">
    <source>
        <dbReference type="Pfam" id="PF25973"/>
    </source>
</evidence>
<keyword evidence="7" id="KW-1185">Reference proteome</keyword>
<dbReference type="PROSITE" id="PS51257">
    <property type="entry name" value="PROKAR_LIPOPROTEIN"/>
    <property type="match status" value="1"/>
</dbReference>
<dbReference type="AlphaFoldDB" id="A0A7Y0FLG2"/>
<dbReference type="RefSeq" id="WP_169529672.1">
    <property type="nucleotide sequence ID" value="NZ_JABBGH010000001.1"/>
</dbReference>
<dbReference type="InterPro" id="IPR058792">
    <property type="entry name" value="Beta-barrel_RND_2"/>
</dbReference>
<feature type="domain" description="YknX-like C-terminal permuted SH3-like" evidence="5">
    <location>
        <begin position="304"/>
        <end position="364"/>
    </location>
</feature>
<dbReference type="InterPro" id="IPR058637">
    <property type="entry name" value="YknX-like_C"/>
</dbReference>
<dbReference type="EMBL" id="JABBGH010000001">
    <property type="protein sequence ID" value="NML64366.1"/>
    <property type="molecule type" value="Genomic_DNA"/>
</dbReference>
<reference evidence="6 7" key="1">
    <citation type="submission" date="2020-04" db="EMBL/GenBank/DDBJ databases">
        <title>Hymenobacter polaris sp. nov., isolated from Arctic soil.</title>
        <authorList>
            <person name="Dahal R.H."/>
        </authorList>
    </citation>
    <scope>NUCLEOTIDE SEQUENCE [LARGE SCALE GENOMIC DNA]</scope>
    <source>
        <strain evidence="6 7">RP-2-7</strain>
    </source>
</reference>
<dbReference type="FunFam" id="2.40.30.170:FF:000010">
    <property type="entry name" value="Efflux RND transporter periplasmic adaptor subunit"/>
    <property type="match status" value="1"/>
</dbReference>
<dbReference type="Gene3D" id="2.40.50.100">
    <property type="match status" value="1"/>
</dbReference>
<gene>
    <name evidence="6" type="ORF">HHL22_04025</name>
</gene>
<accession>A0A7Y0FLG2</accession>
<comment type="similarity">
    <text evidence="1">Belongs to the membrane fusion protein (MFP) (TC 8.A.1) family.</text>
</comment>
<dbReference type="Pfam" id="PF25954">
    <property type="entry name" value="Beta-barrel_RND_2"/>
    <property type="match status" value="1"/>
</dbReference>
<sequence length="374" mass="39385">MLSRSLSFTGLLLGAAVLAGCSSSDSSADAATGPDAPTAAPAASRPAAVRVTASQPAQSLSLPGELESYYQTDILPRVGGYVKKLYVDIGSHVRQGQVLADLDAPEITAALNEAQSKQRAAEAVFQASRGTYRRLRQTARTAGAVSPLQLDQTRAQATSDSLNVLAARAHYRAAAQMRAYLHLTAPFAGVITERNISPGAAVGAGTPGALPLLRLRQLSRLRLRVAVPEAYVADLRPGSPVQFTVKSYPGRTFTGRINRLAGSVQAATRSEQVEIDIPNPQEELKPGMFASANIPITRPQSSLFVPKTAVVTTSERTYVIRVAGGRTALVDVQVGDENNGQVQVFGPLKAGDVVLKVGSEDVADQQPLQVVLAQ</sequence>
<proteinExistence type="inferred from homology"/>
<keyword evidence="2" id="KW-0732">Signal</keyword>
<evidence type="ECO:0000259" key="3">
    <source>
        <dbReference type="Pfam" id="PF25954"/>
    </source>
</evidence>
<dbReference type="Proteomes" id="UP000559626">
    <property type="component" value="Unassembled WGS sequence"/>
</dbReference>
<protein>
    <submittedName>
        <fullName evidence="6">Efflux RND transporter periplasmic adaptor subunit</fullName>
    </submittedName>
</protein>
<feature type="domain" description="CusB-like beta-barrel" evidence="3">
    <location>
        <begin position="223"/>
        <end position="294"/>
    </location>
</feature>
<evidence type="ECO:0000313" key="6">
    <source>
        <dbReference type="EMBL" id="NML64366.1"/>
    </source>
</evidence>
<dbReference type="Gene3D" id="1.10.287.470">
    <property type="entry name" value="Helix hairpin bin"/>
    <property type="match status" value="1"/>
</dbReference>
<dbReference type="NCBIfam" id="TIGR01730">
    <property type="entry name" value="RND_mfp"/>
    <property type="match status" value="1"/>
</dbReference>
<name>A0A7Y0FLG2_9BACT</name>
<comment type="caution">
    <text evidence="6">The sequence shown here is derived from an EMBL/GenBank/DDBJ whole genome shotgun (WGS) entry which is preliminary data.</text>
</comment>
<feature type="chain" id="PRO_5031380531" evidence="2">
    <location>
        <begin position="31"/>
        <end position="374"/>
    </location>
</feature>
<feature type="signal peptide" evidence="2">
    <location>
        <begin position="1"/>
        <end position="30"/>
    </location>
</feature>
<dbReference type="GO" id="GO:0015562">
    <property type="term" value="F:efflux transmembrane transporter activity"/>
    <property type="evidence" value="ECO:0007669"/>
    <property type="project" value="TreeGrafter"/>
</dbReference>
<dbReference type="InterPro" id="IPR006143">
    <property type="entry name" value="RND_pump_MFP"/>
</dbReference>
<evidence type="ECO:0000256" key="2">
    <source>
        <dbReference type="SAM" id="SignalP"/>
    </source>
</evidence>
<dbReference type="GO" id="GO:1990281">
    <property type="term" value="C:efflux pump complex"/>
    <property type="evidence" value="ECO:0007669"/>
    <property type="project" value="TreeGrafter"/>
</dbReference>
<dbReference type="InterPro" id="IPR058647">
    <property type="entry name" value="BSH_CzcB-like"/>
</dbReference>
<dbReference type="Gene3D" id="2.40.420.20">
    <property type="match status" value="1"/>
</dbReference>
<dbReference type="PANTHER" id="PTHR30469">
    <property type="entry name" value="MULTIDRUG RESISTANCE PROTEIN MDTA"/>
    <property type="match status" value="1"/>
</dbReference>
<dbReference type="Gene3D" id="2.40.30.170">
    <property type="match status" value="1"/>
</dbReference>
<dbReference type="Pfam" id="PF25989">
    <property type="entry name" value="YknX_C"/>
    <property type="match status" value="1"/>
</dbReference>
<dbReference type="Pfam" id="PF25973">
    <property type="entry name" value="BSH_CzcB"/>
    <property type="match status" value="1"/>
</dbReference>
<evidence type="ECO:0000256" key="1">
    <source>
        <dbReference type="ARBA" id="ARBA00009477"/>
    </source>
</evidence>
<feature type="domain" description="CzcB-like barrel-sandwich hybrid" evidence="4">
    <location>
        <begin position="72"/>
        <end position="204"/>
    </location>
</feature>